<evidence type="ECO:0000256" key="1">
    <source>
        <dbReference type="SAM" id="MobiDB-lite"/>
    </source>
</evidence>
<accession>A0AAD5N9Y5</accession>
<name>A0AAD5N9Y5_PARTN</name>
<dbReference type="AlphaFoldDB" id="A0AAD5N9Y5"/>
<comment type="caution">
    <text evidence="2">The sequence shown here is derived from an EMBL/GenBank/DDBJ whole genome shotgun (WGS) entry which is preliminary data.</text>
</comment>
<organism evidence="2 3">
    <name type="scientific">Parelaphostrongylus tenuis</name>
    <name type="common">Meningeal worm</name>
    <dbReference type="NCBI Taxonomy" id="148309"/>
    <lineage>
        <taxon>Eukaryota</taxon>
        <taxon>Metazoa</taxon>
        <taxon>Ecdysozoa</taxon>
        <taxon>Nematoda</taxon>
        <taxon>Chromadorea</taxon>
        <taxon>Rhabditida</taxon>
        <taxon>Rhabditina</taxon>
        <taxon>Rhabditomorpha</taxon>
        <taxon>Strongyloidea</taxon>
        <taxon>Metastrongylidae</taxon>
        <taxon>Parelaphostrongylus</taxon>
    </lineage>
</organism>
<proteinExistence type="predicted"/>
<evidence type="ECO:0000313" key="2">
    <source>
        <dbReference type="EMBL" id="KAJ1363394.1"/>
    </source>
</evidence>
<dbReference type="EMBL" id="JAHQIW010004692">
    <property type="protein sequence ID" value="KAJ1363394.1"/>
    <property type="molecule type" value="Genomic_DNA"/>
</dbReference>
<gene>
    <name evidence="2" type="ORF">KIN20_023252</name>
</gene>
<protein>
    <submittedName>
        <fullName evidence="2">Uncharacterized protein</fullName>
    </submittedName>
</protein>
<keyword evidence="3" id="KW-1185">Reference proteome</keyword>
<dbReference type="Proteomes" id="UP001196413">
    <property type="component" value="Unassembled WGS sequence"/>
</dbReference>
<evidence type="ECO:0000313" key="3">
    <source>
        <dbReference type="Proteomes" id="UP001196413"/>
    </source>
</evidence>
<reference evidence="2" key="1">
    <citation type="submission" date="2021-06" db="EMBL/GenBank/DDBJ databases">
        <title>Parelaphostrongylus tenuis whole genome reference sequence.</title>
        <authorList>
            <person name="Garwood T.J."/>
            <person name="Larsen P.A."/>
            <person name="Fountain-Jones N.M."/>
            <person name="Garbe J.R."/>
            <person name="Macchietto M.G."/>
            <person name="Kania S.A."/>
            <person name="Gerhold R.W."/>
            <person name="Richards J.E."/>
            <person name="Wolf T.M."/>
        </authorList>
    </citation>
    <scope>NUCLEOTIDE SEQUENCE</scope>
    <source>
        <strain evidence="2">MNPRO001-30</strain>
        <tissue evidence="2">Meninges</tissue>
    </source>
</reference>
<sequence length="176" mass="18743">MEIGTQSPRKVSSFADMIYSGTDELVVGMKSSKRIEFIFHDRIDGVPSDQAVDDASAIDGSYSQVGDPLDYIPESAPIEDLDLPNILPDLPANLVPGSDHSIFNHRGEKLRHPAAGIPSSSGSGVFVEVATPKETIVAAIAGVASGSAKMRVRSSEKEDDDEYGGRSEEHDAADNE</sequence>
<feature type="region of interest" description="Disordered" evidence="1">
    <location>
        <begin position="145"/>
        <end position="176"/>
    </location>
</feature>
<feature type="compositionally biased region" description="Basic and acidic residues" evidence="1">
    <location>
        <begin position="163"/>
        <end position="176"/>
    </location>
</feature>